<dbReference type="NCBIfam" id="NF004824">
    <property type="entry name" value="PRK06180.1"/>
    <property type="match status" value="1"/>
</dbReference>
<sequence length="278" mass="29673">MSRRWLITGCSGGLGRVLAEAVLDRGDQVLATARDPRSLPDLVFRYPQTCRVTALDVTKEGDAAAAVALAEAEFGGLDVLVNNAGHGMLGAVEEGTPEEYRPLFETNVFGVIETTRAALPALRKSGGGRIVMMSSGAGIAGIAGDGYYNATKFAVEGLSEALAQEVAPFGIATVIVEPGPFRTEFLGRSMRMAAAEMPEYAATAGLRRVYRADHDGQQVGDPRKAIDVVLRAVDSEKPPLHLPLGDRAYTLARTKFAAFLKSMDEWEPLALKTAYDEA</sequence>
<dbReference type="InterPro" id="IPR002347">
    <property type="entry name" value="SDR_fam"/>
</dbReference>
<dbReference type="PANTHER" id="PTHR43976">
    <property type="entry name" value="SHORT CHAIN DEHYDROGENASE"/>
    <property type="match status" value="1"/>
</dbReference>
<name>A0ABN2NB17_9PSEU</name>
<dbReference type="Proteomes" id="UP001500449">
    <property type="component" value="Unassembled WGS sequence"/>
</dbReference>
<dbReference type="PRINTS" id="PR00081">
    <property type="entry name" value="GDHRDH"/>
</dbReference>
<reference evidence="5 6" key="1">
    <citation type="journal article" date="2019" name="Int. J. Syst. Evol. Microbiol.">
        <title>The Global Catalogue of Microorganisms (GCM) 10K type strain sequencing project: providing services to taxonomists for standard genome sequencing and annotation.</title>
        <authorList>
            <consortium name="The Broad Institute Genomics Platform"/>
            <consortium name="The Broad Institute Genome Sequencing Center for Infectious Disease"/>
            <person name="Wu L."/>
            <person name="Ma J."/>
        </authorList>
    </citation>
    <scope>NUCLEOTIDE SEQUENCE [LARGE SCALE GENOMIC DNA]</scope>
    <source>
        <strain evidence="5 6">JCM 16009</strain>
    </source>
</reference>
<dbReference type="EMBL" id="BAAAQK010000018">
    <property type="protein sequence ID" value="GAA1859939.1"/>
    <property type="molecule type" value="Genomic_DNA"/>
</dbReference>
<dbReference type="SUPFAM" id="SSF51735">
    <property type="entry name" value="NAD(P)-binding Rossmann-fold domains"/>
    <property type="match status" value="1"/>
</dbReference>
<evidence type="ECO:0000256" key="2">
    <source>
        <dbReference type="ARBA" id="ARBA00023002"/>
    </source>
</evidence>
<comment type="similarity">
    <text evidence="1 3">Belongs to the short-chain dehydrogenases/reductases (SDR) family.</text>
</comment>
<dbReference type="InterPro" id="IPR051911">
    <property type="entry name" value="SDR_oxidoreductase"/>
</dbReference>
<proteinExistence type="inferred from homology"/>
<evidence type="ECO:0000313" key="6">
    <source>
        <dbReference type="Proteomes" id="UP001500449"/>
    </source>
</evidence>
<dbReference type="PROSITE" id="PS00061">
    <property type="entry name" value="ADH_SHORT"/>
    <property type="match status" value="1"/>
</dbReference>
<dbReference type="CDD" id="cd05374">
    <property type="entry name" value="17beta-HSD-like_SDR_c"/>
    <property type="match status" value="1"/>
</dbReference>
<gene>
    <name evidence="5" type="ORF">GCM10009836_45100</name>
</gene>
<dbReference type="PANTHER" id="PTHR43976:SF16">
    <property type="entry name" value="SHORT-CHAIN DEHYDROGENASE_REDUCTASE FAMILY PROTEIN"/>
    <property type="match status" value="1"/>
</dbReference>
<keyword evidence="2" id="KW-0560">Oxidoreductase</keyword>
<dbReference type="InterPro" id="IPR020904">
    <property type="entry name" value="Sc_DH/Rdtase_CS"/>
</dbReference>
<protein>
    <submittedName>
        <fullName evidence="5">Oxidoreductase</fullName>
    </submittedName>
</protein>
<evidence type="ECO:0000259" key="4">
    <source>
        <dbReference type="SMART" id="SM00822"/>
    </source>
</evidence>
<evidence type="ECO:0000256" key="1">
    <source>
        <dbReference type="ARBA" id="ARBA00006484"/>
    </source>
</evidence>
<dbReference type="InterPro" id="IPR057326">
    <property type="entry name" value="KR_dom"/>
</dbReference>
<evidence type="ECO:0000313" key="5">
    <source>
        <dbReference type="EMBL" id="GAA1859939.1"/>
    </source>
</evidence>
<dbReference type="PRINTS" id="PR00080">
    <property type="entry name" value="SDRFAMILY"/>
</dbReference>
<evidence type="ECO:0000256" key="3">
    <source>
        <dbReference type="RuleBase" id="RU000363"/>
    </source>
</evidence>
<organism evidence="5 6">
    <name type="scientific">Pseudonocardia ailaonensis</name>
    <dbReference type="NCBI Taxonomy" id="367279"/>
    <lineage>
        <taxon>Bacteria</taxon>
        <taxon>Bacillati</taxon>
        <taxon>Actinomycetota</taxon>
        <taxon>Actinomycetes</taxon>
        <taxon>Pseudonocardiales</taxon>
        <taxon>Pseudonocardiaceae</taxon>
        <taxon>Pseudonocardia</taxon>
    </lineage>
</organism>
<accession>A0ABN2NB17</accession>
<keyword evidence="6" id="KW-1185">Reference proteome</keyword>
<dbReference type="RefSeq" id="WP_344420441.1">
    <property type="nucleotide sequence ID" value="NZ_BAAAQK010000018.1"/>
</dbReference>
<dbReference type="SMART" id="SM00822">
    <property type="entry name" value="PKS_KR"/>
    <property type="match status" value="1"/>
</dbReference>
<dbReference type="Gene3D" id="3.40.50.720">
    <property type="entry name" value="NAD(P)-binding Rossmann-like Domain"/>
    <property type="match status" value="1"/>
</dbReference>
<comment type="caution">
    <text evidence="5">The sequence shown here is derived from an EMBL/GenBank/DDBJ whole genome shotgun (WGS) entry which is preliminary data.</text>
</comment>
<feature type="domain" description="Ketoreductase" evidence="4">
    <location>
        <begin position="3"/>
        <end position="184"/>
    </location>
</feature>
<dbReference type="InterPro" id="IPR036291">
    <property type="entry name" value="NAD(P)-bd_dom_sf"/>
</dbReference>
<dbReference type="Pfam" id="PF00106">
    <property type="entry name" value="adh_short"/>
    <property type="match status" value="1"/>
</dbReference>